<evidence type="ECO:0000256" key="6">
    <source>
        <dbReference type="ARBA" id="ARBA00022801"/>
    </source>
</evidence>
<dbReference type="CDD" id="cd01283">
    <property type="entry name" value="cytidine_deaminase"/>
    <property type="match status" value="1"/>
</dbReference>
<protein>
    <recommendedName>
        <fullName evidence="4 13">Cytidine deaminase</fullName>
        <ecNumber evidence="4 13">3.5.4.5</ecNumber>
    </recommendedName>
    <alternativeName>
        <fullName evidence="8 13">Cytidine aminohydrolase</fullName>
    </alternativeName>
</protein>
<dbReference type="FunFam" id="3.40.140.10:FF:000008">
    <property type="entry name" value="Cytidine deaminase"/>
    <property type="match status" value="1"/>
</dbReference>
<evidence type="ECO:0000313" key="16">
    <source>
        <dbReference type="Proteomes" id="UP000320333"/>
    </source>
</evidence>
<organism evidence="15 16">
    <name type="scientific">Chytriomyces confervae</name>
    <dbReference type="NCBI Taxonomy" id="246404"/>
    <lineage>
        <taxon>Eukaryota</taxon>
        <taxon>Fungi</taxon>
        <taxon>Fungi incertae sedis</taxon>
        <taxon>Chytridiomycota</taxon>
        <taxon>Chytridiomycota incertae sedis</taxon>
        <taxon>Chytridiomycetes</taxon>
        <taxon>Chytridiales</taxon>
        <taxon>Chytriomycetaceae</taxon>
        <taxon>Chytriomyces</taxon>
    </lineage>
</organism>
<comment type="catalytic activity">
    <reaction evidence="13">
        <text>2'-deoxycytidine + H2O + H(+) = 2'-deoxyuridine + NH4(+)</text>
        <dbReference type="Rhea" id="RHEA:13433"/>
        <dbReference type="ChEBI" id="CHEBI:15377"/>
        <dbReference type="ChEBI" id="CHEBI:15378"/>
        <dbReference type="ChEBI" id="CHEBI:15698"/>
        <dbReference type="ChEBI" id="CHEBI:16450"/>
        <dbReference type="ChEBI" id="CHEBI:28938"/>
        <dbReference type="EC" id="3.5.4.5"/>
    </reaction>
</comment>
<evidence type="ECO:0000256" key="2">
    <source>
        <dbReference type="ARBA" id="ARBA00003949"/>
    </source>
</evidence>
<evidence type="ECO:0000256" key="13">
    <source>
        <dbReference type="RuleBase" id="RU364006"/>
    </source>
</evidence>
<evidence type="ECO:0000256" key="3">
    <source>
        <dbReference type="ARBA" id="ARBA00006576"/>
    </source>
</evidence>
<evidence type="ECO:0000256" key="10">
    <source>
        <dbReference type="PIRSR" id="PIRSR606262-1"/>
    </source>
</evidence>
<feature type="binding site" evidence="12">
    <location>
        <position position="116"/>
    </location>
    <ligand>
        <name>Zn(2+)</name>
        <dbReference type="ChEBI" id="CHEBI:29105"/>
        <note>catalytic</note>
    </ligand>
</feature>
<dbReference type="Pfam" id="PF00383">
    <property type="entry name" value="dCMP_cyt_deam_1"/>
    <property type="match status" value="1"/>
</dbReference>
<dbReference type="InterPro" id="IPR050202">
    <property type="entry name" value="Cyt/Deoxycyt_deaminase"/>
</dbReference>
<evidence type="ECO:0000256" key="5">
    <source>
        <dbReference type="ARBA" id="ARBA00022723"/>
    </source>
</evidence>
<name>A0A507EFX3_9FUNG</name>
<feature type="active site" description="Proton donor" evidence="10">
    <location>
        <position position="82"/>
    </location>
</feature>
<evidence type="ECO:0000256" key="11">
    <source>
        <dbReference type="PIRSR" id="PIRSR606262-2"/>
    </source>
</evidence>
<feature type="binding site" evidence="12">
    <location>
        <position position="113"/>
    </location>
    <ligand>
        <name>Zn(2+)</name>
        <dbReference type="ChEBI" id="CHEBI:29105"/>
        <note>catalytic</note>
    </ligand>
</feature>
<dbReference type="STRING" id="246404.A0A507EFX3"/>
<dbReference type="SUPFAM" id="SSF53927">
    <property type="entry name" value="Cytidine deaminase-like"/>
    <property type="match status" value="1"/>
</dbReference>
<evidence type="ECO:0000256" key="9">
    <source>
        <dbReference type="ARBA" id="ARBA00049558"/>
    </source>
</evidence>
<dbReference type="PANTHER" id="PTHR11644">
    <property type="entry name" value="CYTIDINE DEAMINASE"/>
    <property type="match status" value="1"/>
</dbReference>
<feature type="binding site" evidence="11">
    <location>
        <begin position="69"/>
        <end position="75"/>
    </location>
    <ligand>
        <name>substrate</name>
    </ligand>
</feature>
<accession>A0A507EFX3</accession>
<dbReference type="PANTHER" id="PTHR11644:SF2">
    <property type="entry name" value="CYTIDINE DEAMINASE"/>
    <property type="match status" value="1"/>
</dbReference>
<dbReference type="EC" id="3.5.4.5" evidence="4 13"/>
<comment type="function">
    <text evidence="2 13">This enzyme scavenges exogenous and endogenous cytidine and 2'-deoxycytidine for UMP synthesis.</text>
</comment>
<keyword evidence="5 12" id="KW-0479">Metal-binding</keyword>
<dbReference type="InterPro" id="IPR016193">
    <property type="entry name" value="Cytidine_deaminase-like"/>
</dbReference>
<dbReference type="GO" id="GO:0072527">
    <property type="term" value="P:pyrimidine-containing compound metabolic process"/>
    <property type="evidence" value="ECO:0007669"/>
    <property type="project" value="UniProtKB-ARBA"/>
</dbReference>
<dbReference type="GO" id="GO:0005829">
    <property type="term" value="C:cytosol"/>
    <property type="evidence" value="ECO:0007669"/>
    <property type="project" value="TreeGrafter"/>
</dbReference>
<dbReference type="EMBL" id="QEAP01000641">
    <property type="protein sequence ID" value="TPX62711.1"/>
    <property type="molecule type" value="Genomic_DNA"/>
</dbReference>
<dbReference type="InterPro" id="IPR006262">
    <property type="entry name" value="Cyt_deam_tetra"/>
</dbReference>
<evidence type="ECO:0000256" key="4">
    <source>
        <dbReference type="ARBA" id="ARBA00012783"/>
    </source>
</evidence>
<gene>
    <name evidence="15" type="primary">CDD1</name>
    <name evidence="15" type="ORF">CcCBS67573_g08817</name>
</gene>
<dbReference type="Proteomes" id="UP000320333">
    <property type="component" value="Unassembled WGS sequence"/>
</dbReference>
<evidence type="ECO:0000256" key="1">
    <source>
        <dbReference type="ARBA" id="ARBA00001947"/>
    </source>
</evidence>
<dbReference type="Gene3D" id="3.40.140.10">
    <property type="entry name" value="Cytidine Deaminase, domain 2"/>
    <property type="match status" value="1"/>
</dbReference>
<proteinExistence type="inferred from homology"/>
<evidence type="ECO:0000313" key="15">
    <source>
        <dbReference type="EMBL" id="TPX62711.1"/>
    </source>
</evidence>
<comment type="cofactor">
    <cofactor evidence="1 12 13">
        <name>Zn(2+)</name>
        <dbReference type="ChEBI" id="CHEBI:29105"/>
    </cofactor>
</comment>
<comment type="catalytic activity">
    <reaction evidence="9 13">
        <text>cytidine + H2O + H(+) = uridine + NH4(+)</text>
        <dbReference type="Rhea" id="RHEA:16069"/>
        <dbReference type="ChEBI" id="CHEBI:15377"/>
        <dbReference type="ChEBI" id="CHEBI:15378"/>
        <dbReference type="ChEBI" id="CHEBI:16704"/>
        <dbReference type="ChEBI" id="CHEBI:17562"/>
        <dbReference type="ChEBI" id="CHEBI:28938"/>
        <dbReference type="EC" id="3.5.4.5"/>
    </reaction>
</comment>
<feature type="domain" description="CMP/dCMP-type deaminase" evidence="14">
    <location>
        <begin position="28"/>
        <end position="154"/>
    </location>
</feature>
<comment type="similarity">
    <text evidence="3 13">Belongs to the cytidine and deoxycytidylate deaminase family.</text>
</comment>
<evidence type="ECO:0000256" key="12">
    <source>
        <dbReference type="PIRSR" id="PIRSR606262-3"/>
    </source>
</evidence>
<dbReference type="NCBIfam" id="NF004064">
    <property type="entry name" value="PRK05578.1"/>
    <property type="match status" value="1"/>
</dbReference>
<reference evidence="15 16" key="1">
    <citation type="journal article" date="2019" name="Sci. Rep.">
        <title>Comparative genomics of chytrid fungi reveal insights into the obligate biotrophic and pathogenic lifestyle of Synchytrium endobioticum.</title>
        <authorList>
            <person name="van de Vossenberg B.T.L.H."/>
            <person name="Warris S."/>
            <person name="Nguyen H.D.T."/>
            <person name="van Gent-Pelzer M.P.E."/>
            <person name="Joly D.L."/>
            <person name="van de Geest H.C."/>
            <person name="Bonants P.J.M."/>
            <person name="Smith D.S."/>
            <person name="Levesque C.A."/>
            <person name="van der Lee T.A.J."/>
        </authorList>
    </citation>
    <scope>NUCLEOTIDE SEQUENCE [LARGE SCALE GENOMIC DNA]</scope>
    <source>
        <strain evidence="15 16">CBS 675.73</strain>
    </source>
</reference>
<dbReference type="PROSITE" id="PS51747">
    <property type="entry name" value="CYT_DCMP_DEAMINASES_2"/>
    <property type="match status" value="1"/>
</dbReference>
<feature type="binding site" evidence="12">
    <location>
        <position position="80"/>
    </location>
    <ligand>
        <name>Zn(2+)</name>
        <dbReference type="ChEBI" id="CHEBI:29105"/>
        <note>catalytic</note>
    </ligand>
</feature>
<dbReference type="GO" id="GO:0055086">
    <property type="term" value="P:nucleobase-containing small molecule metabolic process"/>
    <property type="evidence" value="ECO:0007669"/>
    <property type="project" value="UniProtKB-ARBA"/>
</dbReference>
<keyword evidence="16" id="KW-1185">Reference proteome</keyword>
<evidence type="ECO:0000256" key="7">
    <source>
        <dbReference type="ARBA" id="ARBA00022833"/>
    </source>
</evidence>
<dbReference type="InterPro" id="IPR002125">
    <property type="entry name" value="CMP_dCMP_dom"/>
</dbReference>
<evidence type="ECO:0000256" key="8">
    <source>
        <dbReference type="ARBA" id="ARBA00032005"/>
    </source>
</evidence>
<keyword evidence="7 12" id="KW-0862">Zinc</keyword>
<dbReference type="OrthoDB" id="414540at2759"/>
<evidence type="ECO:0000259" key="14">
    <source>
        <dbReference type="PROSITE" id="PS51747"/>
    </source>
</evidence>
<dbReference type="GO" id="GO:0008270">
    <property type="term" value="F:zinc ion binding"/>
    <property type="evidence" value="ECO:0007669"/>
    <property type="project" value="UniProtKB-UniRule"/>
</dbReference>
<keyword evidence="6 13" id="KW-0378">Hydrolase</keyword>
<dbReference type="GO" id="GO:0004126">
    <property type="term" value="F:cytidine deaminase activity"/>
    <property type="evidence" value="ECO:0007669"/>
    <property type="project" value="UniProtKB-UniRule"/>
</dbReference>
<dbReference type="AlphaFoldDB" id="A0A507EFX3"/>
<comment type="caution">
    <text evidence="15">The sequence shown here is derived from an EMBL/GenBank/DDBJ whole genome shotgun (WGS) entry which is preliminary data.</text>
</comment>
<sequence>MTTRHLDIPADLLEQIKASKGSTPLPTEMQAKLFDAAMEAKSFSYSPYSKFPVGAAVLSESGAVFLGCNVENASYGGAICGERTAFVKAVSEGARKFVAVAVVTDLKSFASPCGFCRQFMVEFGKDLQVYLCQADGSIQFHVLRDLLPHSFGPEDLETFNAQ</sequence>
<dbReference type="NCBIfam" id="TIGR01354">
    <property type="entry name" value="cyt_deam_tetra"/>
    <property type="match status" value="1"/>
</dbReference>